<keyword evidence="5" id="KW-1185">Reference proteome</keyword>
<feature type="compositionally biased region" description="Basic residues" evidence="2">
    <location>
        <begin position="151"/>
        <end position="176"/>
    </location>
</feature>
<dbReference type="FunFam" id="3.30.70.330:FF:001011">
    <property type="entry name" value="Serine/arginine-rich SC35-like splicing factor SCL30 isoform A"/>
    <property type="match status" value="1"/>
</dbReference>
<dbReference type="InterPro" id="IPR000504">
    <property type="entry name" value="RRM_dom"/>
</dbReference>
<dbReference type="InterPro" id="IPR035979">
    <property type="entry name" value="RBD_domain_sf"/>
</dbReference>
<keyword evidence="1" id="KW-0694">RNA-binding</keyword>
<feature type="compositionally biased region" description="Gly residues" evidence="2">
    <location>
        <begin position="28"/>
        <end position="46"/>
    </location>
</feature>
<proteinExistence type="predicted"/>
<feature type="compositionally biased region" description="Basic and acidic residues" evidence="2">
    <location>
        <begin position="126"/>
        <end position="136"/>
    </location>
</feature>
<gene>
    <name evidence="4" type="ORF">URODEC1_LOCUS56629</name>
</gene>
<evidence type="ECO:0000256" key="2">
    <source>
        <dbReference type="SAM" id="MobiDB-lite"/>
    </source>
</evidence>
<evidence type="ECO:0000256" key="1">
    <source>
        <dbReference type="PROSITE-ProRule" id="PRU00176"/>
    </source>
</evidence>
<dbReference type="PANTHER" id="PTHR48034">
    <property type="entry name" value="TRANSFORMER-2 SEX-DETERMINING PROTEIN-RELATED"/>
    <property type="match status" value="1"/>
</dbReference>
<dbReference type="AlphaFoldDB" id="A0ABC9AQS7"/>
<sequence>MGRYSPSYHSPPRRGHGGRGRSPPPRRGYGGGGGGGGRGGRGGDGGSVSLLVRNIPLRCRPEELRVPFERFGPVRDVYLPRDYHTGEPRGFGFVEFVDAYDASEAQYHMNRQMFSGREITVVLAADTRKRPEDMRRRMGPRGYSDHDGRRPSRRGRSRSRSYSRSRSPRPRGRGRSRSYSPAPRRRDDHSASPPRAKEEHRRSSKQPKEHDGDKKRRSYTPEDRNDRRGADNGHDEKRKSPVGVEEDEEPLRGRRRSPRPTSVSPPGSRSRSASPASSG</sequence>
<feature type="compositionally biased region" description="Low complexity" evidence="2">
    <location>
        <begin position="259"/>
        <end position="279"/>
    </location>
</feature>
<accession>A0ABC9AQS7</accession>
<protein>
    <recommendedName>
        <fullName evidence="3">RRM domain-containing protein</fullName>
    </recommendedName>
</protein>
<dbReference type="Gene3D" id="3.30.70.330">
    <property type="match status" value="1"/>
</dbReference>
<feature type="region of interest" description="Disordered" evidence="2">
    <location>
        <begin position="125"/>
        <end position="279"/>
    </location>
</feature>
<dbReference type="GO" id="GO:0003723">
    <property type="term" value="F:RNA binding"/>
    <property type="evidence" value="ECO:0007669"/>
    <property type="project" value="UniProtKB-UniRule"/>
</dbReference>
<dbReference type="Proteomes" id="UP001497457">
    <property type="component" value="Chromosome 22rd"/>
</dbReference>
<reference evidence="4 5" key="2">
    <citation type="submission" date="2024-10" db="EMBL/GenBank/DDBJ databases">
        <authorList>
            <person name="Ryan C."/>
        </authorList>
    </citation>
    <scope>NUCLEOTIDE SEQUENCE [LARGE SCALE GENOMIC DNA]</scope>
</reference>
<dbReference type="PROSITE" id="PS50102">
    <property type="entry name" value="RRM"/>
    <property type="match status" value="1"/>
</dbReference>
<feature type="region of interest" description="Disordered" evidence="2">
    <location>
        <begin position="1"/>
        <end position="47"/>
    </location>
</feature>
<dbReference type="Pfam" id="PF00076">
    <property type="entry name" value="RRM_1"/>
    <property type="match status" value="1"/>
</dbReference>
<evidence type="ECO:0000259" key="3">
    <source>
        <dbReference type="PROSITE" id="PS50102"/>
    </source>
</evidence>
<dbReference type="InterPro" id="IPR050441">
    <property type="entry name" value="RBM"/>
</dbReference>
<dbReference type="EMBL" id="OZ075132">
    <property type="protein sequence ID" value="CAL4982451.1"/>
    <property type="molecule type" value="Genomic_DNA"/>
</dbReference>
<feature type="compositionally biased region" description="Basic and acidic residues" evidence="2">
    <location>
        <begin position="184"/>
        <end position="239"/>
    </location>
</feature>
<organism evidence="4 5">
    <name type="scientific">Urochloa decumbens</name>
    <dbReference type="NCBI Taxonomy" id="240449"/>
    <lineage>
        <taxon>Eukaryota</taxon>
        <taxon>Viridiplantae</taxon>
        <taxon>Streptophyta</taxon>
        <taxon>Embryophyta</taxon>
        <taxon>Tracheophyta</taxon>
        <taxon>Spermatophyta</taxon>
        <taxon>Magnoliopsida</taxon>
        <taxon>Liliopsida</taxon>
        <taxon>Poales</taxon>
        <taxon>Poaceae</taxon>
        <taxon>PACMAD clade</taxon>
        <taxon>Panicoideae</taxon>
        <taxon>Panicodae</taxon>
        <taxon>Paniceae</taxon>
        <taxon>Melinidinae</taxon>
        <taxon>Urochloa</taxon>
    </lineage>
</organism>
<name>A0ABC9AQS7_9POAL</name>
<dbReference type="SMART" id="SM00360">
    <property type="entry name" value="RRM"/>
    <property type="match status" value="1"/>
</dbReference>
<reference evidence="5" key="1">
    <citation type="submission" date="2024-06" db="EMBL/GenBank/DDBJ databases">
        <authorList>
            <person name="Ryan C."/>
        </authorList>
    </citation>
    <scope>NUCLEOTIDE SEQUENCE [LARGE SCALE GENOMIC DNA]</scope>
</reference>
<evidence type="ECO:0000313" key="4">
    <source>
        <dbReference type="EMBL" id="CAL4982451.1"/>
    </source>
</evidence>
<evidence type="ECO:0000313" key="5">
    <source>
        <dbReference type="Proteomes" id="UP001497457"/>
    </source>
</evidence>
<dbReference type="SUPFAM" id="SSF54928">
    <property type="entry name" value="RNA-binding domain, RBD"/>
    <property type="match status" value="1"/>
</dbReference>
<feature type="domain" description="RRM" evidence="3">
    <location>
        <begin position="48"/>
        <end position="126"/>
    </location>
</feature>
<dbReference type="InterPro" id="IPR012677">
    <property type="entry name" value="Nucleotide-bd_a/b_plait_sf"/>
</dbReference>